<dbReference type="AlphaFoldDB" id="A0A219B5C9"/>
<reference evidence="4" key="1">
    <citation type="submission" date="2017-05" db="EMBL/GenBank/DDBJ databases">
        <authorList>
            <person name="Lin X."/>
        </authorList>
    </citation>
    <scope>NUCLEOTIDE SEQUENCE [LARGE SCALE GENOMIC DNA]</scope>
    <source>
        <strain evidence="4">JLT2012</strain>
    </source>
</reference>
<accession>A0A219B5C9</accession>
<protein>
    <recommendedName>
        <fullName evidence="5">PEP-CTERM protein-sorting domain-containing protein</fullName>
    </recommendedName>
</protein>
<dbReference type="RefSeq" id="WP_088712101.1">
    <property type="nucleotide sequence ID" value="NZ_NFZT01000001.1"/>
</dbReference>
<evidence type="ECO:0000313" key="4">
    <source>
        <dbReference type="Proteomes" id="UP000198462"/>
    </source>
</evidence>
<keyword evidence="1" id="KW-0472">Membrane</keyword>
<feature type="transmembrane region" description="Helical" evidence="1">
    <location>
        <begin position="185"/>
        <end position="205"/>
    </location>
</feature>
<comment type="caution">
    <text evidence="3">The sequence shown here is derived from an EMBL/GenBank/DDBJ whole genome shotgun (WGS) entry which is preliminary data.</text>
</comment>
<feature type="chain" id="PRO_5012736263" description="PEP-CTERM protein-sorting domain-containing protein" evidence="2">
    <location>
        <begin position="22"/>
        <end position="211"/>
    </location>
</feature>
<sequence length="211" mass="21948">MRVLRFIAASLLAVSSAPGSALVITSDSLSILGDGNTGSSVVPIDFAQIGGDGSSISRAVAEFDISVFDEDTKVTLSFVVDEANGCCGQATFDGFFGLVQYEGDNLLEVADYQATSLGTIANLPISGATTSAGDRFELDVTQSFNFAVQQGHEAFGVILFHTPESTASQSWGFSNFALELEEANIAVPGPGSLGLLGLALCLLGFSRRKFA</sequence>
<evidence type="ECO:0000256" key="2">
    <source>
        <dbReference type="SAM" id="SignalP"/>
    </source>
</evidence>
<proteinExistence type="predicted"/>
<keyword evidence="1" id="KW-0812">Transmembrane</keyword>
<feature type="signal peptide" evidence="2">
    <location>
        <begin position="1"/>
        <end position="21"/>
    </location>
</feature>
<dbReference type="Proteomes" id="UP000198462">
    <property type="component" value="Unassembled WGS sequence"/>
</dbReference>
<name>A0A219B5C9_9SPHN</name>
<evidence type="ECO:0008006" key="5">
    <source>
        <dbReference type="Google" id="ProtNLM"/>
    </source>
</evidence>
<keyword evidence="1" id="KW-1133">Transmembrane helix</keyword>
<dbReference type="EMBL" id="NFZT01000001">
    <property type="protein sequence ID" value="OWV33316.1"/>
    <property type="molecule type" value="Genomic_DNA"/>
</dbReference>
<keyword evidence="2" id="KW-0732">Signal</keyword>
<organism evidence="3 4">
    <name type="scientific">Pacificimonas flava</name>
    <dbReference type="NCBI Taxonomy" id="1234595"/>
    <lineage>
        <taxon>Bacteria</taxon>
        <taxon>Pseudomonadati</taxon>
        <taxon>Pseudomonadota</taxon>
        <taxon>Alphaproteobacteria</taxon>
        <taxon>Sphingomonadales</taxon>
        <taxon>Sphingosinicellaceae</taxon>
        <taxon>Pacificimonas</taxon>
    </lineage>
</organism>
<evidence type="ECO:0000313" key="3">
    <source>
        <dbReference type="EMBL" id="OWV33316.1"/>
    </source>
</evidence>
<keyword evidence="4" id="KW-1185">Reference proteome</keyword>
<evidence type="ECO:0000256" key="1">
    <source>
        <dbReference type="SAM" id="Phobius"/>
    </source>
</evidence>
<gene>
    <name evidence="3" type="ORF">B5C34_07500</name>
</gene>